<dbReference type="PRINTS" id="PR00039">
    <property type="entry name" value="HTHLYSR"/>
</dbReference>
<evidence type="ECO:0000259" key="5">
    <source>
        <dbReference type="PROSITE" id="PS50931"/>
    </source>
</evidence>
<reference evidence="6 7" key="1">
    <citation type="journal article" date="2019" name="Int. J. Syst. Evol. Microbiol.">
        <title>The Global Catalogue of Microorganisms (GCM) 10K type strain sequencing project: providing services to taxonomists for standard genome sequencing and annotation.</title>
        <authorList>
            <consortium name="The Broad Institute Genomics Platform"/>
            <consortium name="The Broad Institute Genome Sequencing Center for Infectious Disease"/>
            <person name="Wu L."/>
            <person name="Ma J."/>
        </authorList>
    </citation>
    <scope>NUCLEOTIDE SEQUENCE [LARGE SCALE GENOMIC DNA]</scope>
    <source>
        <strain evidence="6 7">JCM 16013</strain>
    </source>
</reference>
<dbReference type="PANTHER" id="PTHR30346:SF0">
    <property type="entry name" value="HCA OPERON TRANSCRIPTIONAL ACTIVATOR HCAR"/>
    <property type="match status" value="1"/>
</dbReference>
<dbReference type="InterPro" id="IPR005119">
    <property type="entry name" value="LysR_subst-bd"/>
</dbReference>
<name>A0ABN2QCI9_9ACTN</name>
<dbReference type="InterPro" id="IPR000847">
    <property type="entry name" value="LysR_HTH_N"/>
</dbReference>
<dbReference type="InterPro" id="IPR036390">
    <property type="entry name" value="WH_DNA-bd_sf"/>
</dbReference>
<dbReference type="Pfam" id="PF03466">
    <property type="entry name" value="LysR_substrate"/>
    <property type="match status" value="1"/>
</dbReference>
<evidence type="ECO:0000313" key="6">
    <source>
        <dbReference type="EMBL" id="GAA1949656.1"/>
    </source>
</evidence>
<protein>
    <submittedName>
        <fullName evidence="6">LysR family transcriptional regulator</fullName>
    </submittedName>
</protein>
<keyword evidence="4" id="KW-0804">Transcription</keyword>
<dbReference type="InterPro" id="IPR036388">
    <property type="entry name" value="WH-like_DNA-bd_sf"/>
</dbReference>
<dbReference type="PANTHER" id="PTHR30346">
    <property type="entry name" value="TRANSCRIPTIONAL DUAL REGULATOR HCAR-RELATED"/>
    <property type="match status" value="1"/>
</dbReference>
<sequence length="297" mass="31782">MELRQLEHFVAVAEEQSFTRAAARLHLVQSTLSVSIRSLEREFGGQLFDRTTHRVELTDAGQALLTEARTALAAADAARDAVAAAHGGLRGTVRIGIMHSLTLIDLAALLTRYHRERPQVQIIPSTAQRGSAELAERVADGSLDVAFAALPGDYPPGVKAHPLASEPLLLACAEDHPLAGREAVELAELDGLPFVDLPVGWGIRNSVDRLFLASGLRREIAVEVSDIPTAVDLVRAGFGQMFLSRSLTVGSRPVPMRPVRGAPNFEVSLLTPSERRLSAAARAFVDLVLAGREGTGS</sequence>
<accession>A0ABN2QCI9</accession>
<comment type="similarity">
    <text evidence="1">Belongs to the LysR transcriptional regulatory family.</text>
</comment>
<keyword evidence="2" id="KW-0805">Transcription regulation</keyword>
<dbReference type="Proteomes" id="UP001499854">
    <property type="component" value="Unassembled WGS sequence"/>
</dbReference>
<evidence type="ECO:0000256" key="4">
    <source>
        <dbReference type="ARBA" id="ARBA00023163"/>
    </source>
</evidence>
<feature type="domain" description="HTH lysR-type" evidence="5">
    <location>
        <begin position="1"/>
        <end position="58"/>
    </location>
</feature>
<dbReference type="EMBL" id="BAAAQM010000001">
    <property type="protein sequence ID" value="GAA1949656.1"/>
    <property type="molecule type" value="Genomic_DNA"/>
</dbReference>
<evidence type="ECO:0000256" key="1">
    <source>
        <dbReference type="ARBA" id="ARBA00009437"/>
    </source>
</evidence>
<evidence type="ECO:0000313" key="7">
    <source>
        <dbReference type="Proteomes" id="UP001499854"/>
    </source>
</evidence>
<evidence type="ECO:0000256" key="3">
    <source>
        <dbReference type="ARBA" id="ARBA00023125"/>
    </source>
</evidence>
<organism evidence="6 7">
    <name type="scientific">Catenulispora subtropica</name>
    <dbReference type="NCBI Taxonomy" id="450798"/>
    <lineage>
        <taxon>Bacteria</taxon>
        <taxon>Bacillati</taxon>
        <taxon>Actinomycetota</taxon>
        <taxon>Actinomycetes</taxon>
        <taxon>Catenulisporales</taxon>
        <taxon>Catenulisporaceae</taxon>
        <taxon>Catenulispora</taxon>
    </lineage>
</organism>
<dbReference type="Pfam" id="PF00126">
    <property type="entry name" value="HTH_1"/>
    <property type="match status" value="1"/>
</dbReference>
<dbReference type="Gene3D" id="3.40.190.290">
    <property type="match status" value="1"/>
</dbReference>
<proteinExistence type="inferred from homology"/>
<gene>
    <name evidence="6" type="ORF">GCM10009838_00900</name>
</gene>
<dbReference type="RefSeq" id="WP_344654845.1">
    <property type="nucleotide sequence ID" value="NZ_BAAAQM010000001.1"/>
</dbReference>
<dbReference type="Gene3D" id="1.10.10.10">
    <property type="entry name" value="Winged helix-like DNA-binding domain superfamily/Winged helix DNA-binding domain"/>
    <property type="match status" value="1"/>
</dbReference>
<dbReference type="SUPFAM" id="SSF53850">
    <property type="entry name" value="Periplasmic binding protein-like II"/>
    <property type="match status" value="1"/>
</dbReference>
<comment type="caution">
    <text evidence="6">The sequence shown here is derived from an EMBL/GenBank/DDBJ whole genome shotgun (WGS) entry which is preliminary data.</text>
</comment>
<dbReference type="SUPFAM" id="SSF46785">
    <property type="entry name" value="Winged helix' DNA-binding domain"/>
    <property type="match status" value="1"/>
</dbReference>
<evidence type="ECO:0000256" key="2">
    <source>
        <dbReference type="ARBA" id="ARBA00023015"/>
    </source>
</evidence>
<dbReference type="PROSITE" id="PS50931">
    <property type="entry name" value="HTH_LYSR"/>
    <property type="match status" value="1"/>
</dbReference>
<keyword evidence="3" id="KW-0238">DNA-binding</keyword>
<keyword evidence="7" id="KW-1185">Reference proteome</keyword>